<dbReference type="PANTHER" id="PTHR30469:SF20">
    <property type="entry name" value="EFFLUX RND TRANSPORTER PERIPLASMIC ADAPTOR SUBUNIT"/>
    <property type="match status" value="1"/>
</dbReference>
<keyword evidence="3" id="KW-0732">Signal</keyword>
<dbReference type="EMBL" id="BAABHW010000005">
    <property type="protein sequence ID" value="GAA5079692.1"/>
    <property type="molecule type" value="Genomic_DNA"/>
</dbReference>
<dbReference type="Gene3D" id="2.40.30.170">
    <property type="match status" value="1"/>
</dbReference>
<name>A0ABP9LMX1_9RHOB</name>
<proteinExistence type="inferred from homology"/>
<sequence>MFPSRRAVLAAVLAVFALPVPSAHAQDEATGEAPAEIIRPVRLMTVGDGAAGLTRQFFGQIVARQTVDLAFQVGGQVVELEAEEGAEIPAGEMIAQLDLEPFELQLQQAQLQYDQAQREVARLAQLTSSVSEVAREDAETQLGLARVALRNAEFSLENATLHAPFDALVASRNVANFTTVSAGTPVVRLHDMSEIRVEIDVPEVLFQRVGQGAGVDLRARFPSSDQTFPLELREFNAEASSIGQTYRLTLGMPRPEEITVLPGSSVTVLATITGNGAPLIVPASAIRIANDGATSVLRFVPAEGGEDGLGTVEDVAVAIEPTRDGRFAVTEGLDPGTEIVSTGAHAVTPGETVRRFTGFAN</sequence>
<reference evidence="5" key="1">
    <citation type="journal article" date="2019" name="Int. J. Syst. Evol. Microbiol.">
        <title>The Global Catalogue of Microorganisms (GCM) 10K type strain sequencing project: providing services to taxonomists for standard genome sequencing and annotation.</title>
        <authorList>
            <consortium name="The Broad Institute Genomics Platform"/>
            <consortium name="The Broad Institute Genome Sequencing Center for Infectious Disease"/>
            <person name="Wu L."/>
            <person name="Ma J."/>
        </authorList>
    </citation>
    <scope>NUCLEOTIDE SEQUENCE [LARGE SCALE GENOMIC DNA]</scope>
    <source>
        <strain evidence="5">JCM 18015</strain>
    </source>
</reference>
<evidence type="ECO:0000256" key="2">
    <source>
        <dbReference type="SAM" id="Coils"/>
    </source>
</evidence>
<dbReference type="Proteomes" id="UP001499910">
    <property type="component" value="Unassembled WGS sequence"/>
</dbReference>
<comment type="similarity">
    <text evidence="1">Belongs to the membrane fusion protein (MFP) (TC 8.A.1) family.</text>
</comment>
<evidence type="ECO:0000313" key="5">
    <source>
        <dbReference type="Proteomes" id="UP001499910"/>
    </source>
</evidence>
<feature type="chain" id="PRO_5045549577" evidence="3">
    <location>
        <begin position="26"/>
        <end position="361"/>
    </location>
</feature>
<dbReference type="NCBIfam" id="TIGR01730">
    <property type="entry name" value="RND_mfp"/>
    <property type="match status" value="1"/>
</dbReference>
<comment type="caution">
    <text evidence="4">The sequence shown here is derived from an EMBL/GenBank/DDBJ whole genome shotgun (WGS) entry which is preliminary data.</text>
</comment>
<keyword evidence="5" id="KW-1185">Reference proteome</keyword>
<gene>
    <name evidence="4" type="ORF">GCM10023209_32310</name>
</gene>
<feature type="coiled-coil region" evidence="2">
    <location>
        <begin position="99"/>
        <end position="126"/>
    </location>
</feature>
<dbReference type="InterPro" id="IPR006143">
    <property type="entry name" value="RND_pump_MFP"/>
</dbReference>
<dbReference type="SUPFAM" id="SSF111369">
    <property type="entry name" value="HlyD-like secretion proteins"/>
    <property type="match status" value="1"/>
</dbReference>
<organism evidence="4 5">
    <name type="scientific">[Roseibacterium] beibuensis</name>
    <dbReference type="NCBI Taxonomy" id="1193142"/>
    <lineage>
        <taxon>Bacteria</taxon>
        <taxon>Pseudomonadati</taxon>
        <taxon>Pseudomonadota</taxon>
        <taxon>Alphaproteobacteria</taxon>
        <taxon>Rhodobacterales</taxon>
        <taxon>Roseobacteraceae</taxon>
        <taxon>Roseicyclus</taxon>
    </lineage>
</organism>
<dbReference type="Gene3D" id="1.10.287.470">
    <property type="entry name" value="Helix hairpin bin"/>
    <property type="match status" value="1"/>
</dbReference>
<dbReference type="PANTHER" id="PTHR30469">
    <property type="entry name" value="MULTIDRUG RESISTANCE PROTEIN MDTA"/>
    <property type="match status" value="1"/>
</dbReference>
<protein>
    <submittedName>
        <fullName evidence="4">Efflux RND transporter periplasmic adaptor subunit</fullName>
    </submittedName>
</protein>
<dbReference type="RefSeq" id="WP_259552186.1">
    <property type="nucleotide sequence ID" value="NZ_BAABHW010000005.1"/>
</dbReference>
<evidence type="ECO:0000313" key="4">
    <source>
        <dbReference type="EMBL" id="GAA5079692.1"/>
    </source>
</evidence>
<accession>A0ABP9LMX1</accession>
<evidence type="ECO:0000256" key="1">
    <source>
        <dbReference type="ARBA" id="ARBA00009477"/>
    </source>
</evidence>
<keyword evidence="2" id="KW-0175">Coiled coil</keyword>
<dbReference type="Gene3D" id="2.40.420.20">
    <property type="match status" value="1"/>
</dbReference>
<feature type="signal peptide" evidence="3">
    <location>
        <begin position="1"/>
        <end position="25"/>
    </location>
</feature>
<dbReference type="Gene3D" id="2.40.50.100">
    <property type="match status" value="1"/>
</dbReference>
<evidence type="ECO:0000256" key="3">
    <source>
        <dbReference type="SAM" id="SignalP"/>
    </source>
</evidence>